<name>C0BVF2_BIFPS</name>
<dbReference type="Gene3D" id="3.40.50.300">
    <property type="entry name" value="P-loop containing nucleotide triphosphate hydrolases"/>
    <property type="match status" value="1"/>
</dbReference>
<reference evidence="2 3" key="2">
    <citation type="submission" date="2009-02" db="EMBL/GenBank/DDBJ databases">
        <authorList>
            <person name="Fulton L."/>
            <person name="Clifton S."/>
            <person name="Fulton B."/>
            <person name="Xu J."/>
            <person name="Minx P."/>
            <person name="Pepin K.H."/>
            <person name="Johnson M."/>
            <person name="Bhonagiri V."/>
            <person name="Nash W.E."/>
            <person name="Mardis E.R."/>
            <person name="Wilson R.K."/>
        </authorList>
    </citation>
    <scope>NUCLEOTIDE SEQUENCE [LARGE SCALE GENOMIC DNA]</scope>
    <source>
        <strain evidence="2 3">DSM 20438</strain>
    </source>
</reference>
<comment type="caution">
    <text evidence="2">The sequence shown here is derived from an EMBL/GenBank/DDBJ whole genome shotgun (WGS) entry which is preliminary data.</text>
</comment>
<evidence type="ECO:0000259" key="1">
    <source>
        <dbReference type="Pfam" id="PF03976"/>
    </source>
</evidence>
<dbReference type="GO" id="GO:0016776">
    <property type="term" value="F:phosphotransferase activity, phosphate group as acceptor"/>
    <property type="evidence" value="ECO:0007669"/>
    <property type="project" value="InterPro"/>
</dbReference>
<dbReference type="EMBL" id="ABXX02000007">
    <property type="protein sequence ID" value="EEG69943.1"/>
    <property type="molecule type" value="Genomic_DNA"/>
</dbReference>
<dbReference type="GO" id="GO:0006797">
    <property type="term" value="P:polyphosphate metabolic process"/>
    <property type="evidence" value="ECO:0007669"/>
    <property type="project" value="InterPro"/>
</dbReference>
<dbReference type="PANTHER" id="PTHR34383:SF3">
    <property type="entry name" value="POLYPHOSPHATE:AMP PHOSPHOTRANSFERASE"/>
    <property type="match status" value="1"/>
</dbReference>
<dbReference type="EC" id="2.7.4.-" evidence="2"/>
<evidence type="ECO:0000313" key="3">
    <source>
        <dbReference type="Proteomes" id="UP000003875"/>
    </source>
</evidence>
<gene>
    <name evidence="2" type="ORF">BIFPSEUDO_04397</name>
</gene>
<feature type="domain" description="Polyphosphate kinase-2-related" evidence="1">
    <location>
        <begin position="115"/>
        <end position="334"/>
    </location>
</feature>
<dbReference type="InterPro" id="IPR022488">
    <property type="entry name" value="PPK2-related"/>
</dbReference>
<dbReference type="PANTHER" id="PTHR34383">
    <property type="entry name" value="POLYPHOSPHATE:AMP PHOSPHOTRANSFERASE-RELATED"/>
    <property type="match status" value="1"/>
</dbReference>
<dbReference type="AlphaFoldDB" id="C0BVF2"/>
<evidence type="ECO:0000313" key="2">
    <source>
        <dbReference type="EMBL" id="EEG69943.1"/>
    </source>
</evidence>
<dbReference type="Proteomes" id="UP000003875">
    <property type="component" value="Unassembled WGS sequence"/>
</dbReference>
<proteinExistence type="predicted"/>
<dbReference type="SUPFAM" id="SSF52540">
    <property type="entry name" value="P-loop containing nucleoside triphosphate hydrolases"/>
    <property type="match status" value="1"/>
</dbReference>
<dbReference type="eggNOG" id="COG2326">
    <property type="taxonomic scope" value="Bacteria"/>
</dbReference>
<keyword evidence="2" id="KW-0808">Transferase</keyword>
<reference evidence="2 3" key="1">
    <citation type="submission" date="2009-02" db="EMBL/GenBank/DDBJ databases">
        <title>Draft genome sequence of Bifidobacterium pseudocatenulatum (DSM 20438).</title>
        <authorList>
            <person name="Sudarsanam P."/>
            <person name="Ley R."/>
            <person name="Guruge J."/>
            <person name="Turnbaugh P.J."/>
            <person name="Mahowald M."/>
            <person name="Liep D."/>
            <person name="Gordon J."/>
        </authorList>
    </citation>
    <scope>NUCLEOTIDE SEQUENCE [LARGE SCALE GENOMIC DNA]</scope>
    <source>
        <strain evidence="2 3">DSM 20438</strain>
    </source>
</reference>
<dbReference type="NCBIfam" id="TIGR03709">
    <property type="entry name" value="PPK2_rel_1"/>
    <property type="match status" value="1"/>
</dbReference>
<sequence length="354" mass="40990">MRRLGAAMPRFNRRIVYHRGQARRLDMSDKDKDAKTSSIAKTLNKVEDRLEKGENCSSVAEGLANVAKASELLSSVWTLPPSQLLRFHHDTRVAAIDGDSTPGFDGNKDDAERFIAISSSEIARYQRLMYANGVKGSRRRLLIILQGMDASGKGGIVRHVFSQGDPMGMHYHGFGAPKGEEKDHDYLWRIKRELPQNGWISIFDRSHYEDIVMPRIYKTYPEEVWQARYDEINRFESQLVADGCSIIKIFLVVSKEEQKEHFLGRLEDPTKYWKFDPSDLEARARWNDYMAAWQDVFARTSTEQAPWYLVPADNRWYSRAVVSELLRNVLKNMNMIWPPLEVDADEMRRQLETL</sequence>
<organism evidence="2 3">
    <name type="scientific">Bifidobacterium pseudocatenulatum DSM 20438 = JCM 1200 = LMG 10505</name>
    <dbReference type="NCBI Taxonomy" id="547043"/>
    <lineage>
        <taxon>Bacteria</taxon>
        <taxon>Bacillati</taxon>
        <taxon>Actinomycetota</taxon>
        <taxon>Actinomycetes</taxon>
        <taxon>Bifidobacteriales</taxon>
        <taxon>Bifidobacteriaceae</taxon>
        <taxon>Bifidobacterium</taxon>
    </lineage>
</organism>
<dbReference type="InterPro" id="IPR027417">
    <property type="entry name" value="P-loop_NTPase"/>
</dbReference>
<protein>
    <submittedName>
        <fullName evidence="2">Polyphosphate:nucleotide phosphotransferase, PPK2 family</fullName>
        <ecNumber evidence="2">2.7.4.-</ecNumber>
    </submittedName>
</protein>
<dbReference type="InterPro" id="IPR022300">
    <property type="entry name" value="PPK2-rel_1"/>
</dbReference>
<dbReference type="Pfam" id="PF03976">
    <property type="entry name" value="PPK2"/>
    <property type="match status" value="1"/>
</dbReference>
<accession>C0BVF2</accession>